<dbReference type="AlphaFoldDB" id="A0A5C3MXS8"/>
<dbReference type="InterPro" id="IPR045339">
    <property type="entry name" value="DUF6534"/>
</dbReference>
<dbReference type="PANTHER" id="PTHR40465">
    <property type="entry name" value="CHROMOSOME 1, WHOLE GENOME SHOTGUN SEQUENCE"/>
    <property type="match status" value="1"/>
</dbReference>
<accession>A0A5C3MXS8</accession>
<evidence type="ECO:0000256" key="1">
    <source>
        <dbReference type="SAM" id="Phobius"/>
    </source>
</evidence>
<keyword evidence="1" id="KW-1133">Transmembrane helix</keyword>
<reference evidence="3 4" key="1">
    <citation type="journal article" date="2019" name="Nat. Ecol. Evol.">
        <title>Megaphylogeny resolves global patterns of mushroom evolution.</title>
        <authorList>
            <person name="Varga T."/>
            <person name="Krizsan K."/>
            <person name="Foldi C."/>
            <person name="Dima B."/>
            <person name="Sanchez-Garcia M."/>
            <person name="Sanchez-Ramirez S."/>
            <person name="Szollosi G.J."/>
            <person name="Szarkandi J.G."/>
            <person name="Papp V."/>
            <person name="Albert L."/>
            <person name="Andreopoulos W."/>
            <person name="Angelini C."/>
            <person name="Antonin V."/>
            <person name="Barry K.W."/>
            <person name="Bougher N.L."/>
            <person name="Buchanan P."/>
            <person name="Buyck B."/>
            <person name="Bense V."/>
            <person name="Catcheside P."/>
            <person name="Chovatia M."/>
            <person name="Cooper J."/>
            <person name="Damon W."/>
            <person name="Desjardin D."/>
            <person name="Finy P."/>
            <person name="Geml J."/>
            <person name="Haridas S."/>
            <person name="Hughes K."/>
            <person name="Justo A."/>
            <person name="Karasinski D."/>
            <person name="Kautmanova I."/>
            <person name="Kiss B."/>
            <person name="Kocsube S."/>
            <person name="Kotiranta H."/>
            <person name="LaButti K.M."/>
            <person name="Lechner B.E."/>
            <person name="Liimatainen K."/>
            <person name="Lipzen A."/>
            <person name="Lukacs Z."/>
            <person name="Mihaltcheva S."/>
            <person name="Morgado L.N."/>
            <person name="Niskanen T."/>
            <person name="Noordeloos M.E."/>
            <person name="Ohm R.A."/>
            <person name="Ortiz-Santana B."/>
            <person name="Ovrebo C."/>
            <person name="Racz N."/>
            <person name="Riley R."/>
            <person name="Savchenko A."/>
            <person name="Shiryaev A."/>
            <person name="Soop K."/>
            <person name="Spirin V."/>
            <person name="Szebenyi C."/>
            <person name="Tomsovsky M."/>
            <person name="Tulloss R.E."/>
            <person name="Uehling J."/>
            <person name="Grigoriev I.V."/>
            <person name="Vagvolgyi C."/>
            <person name="Papp T."/>
            <person name="Martin F.M."/>
            <person name="Miettinen O."/>
            <person name="Hibbett D.S."/>
            <person name="Nagy L.G."/>
        </authorList>
    </citation>
    <scope>NUCLEOTIDE SEQUENCE [LARGE SCALE GENOMIC DNA]</scope>
    <source>
        <strain evidence="3 4">OMC1185</strain>
    </source>
</reference>
<proteinExistence type="predicted"/>
<keyword evidence="1" id="KW-0472">Membrane</keyword>
<organism evidence="3 4">
    <name type="scientific">Heliocybe sulcata</name>
    <dbReference type="NCBI Taxonomy" id="5364"/>
    <lineage>
        <taxon>Eukaryota</taxon>
        <taxon>Fungi</taxon>
        <taxon>Dikarya</taxon>
        <taxon>Basidiomycota</taxon>
        <taxon>Agaricomycotina</taxon>
        <taxon>Agaricomycetes</taxon>
        <taxon>Gloeophyllales</taxon>
        <taxon>Gloeophyllaceae</taxon>
        <taxon>Heliocybe</taxon>
    </lineage>
</organism>
<protein>
    <recommendedName>
        <fullName evidence="2">DUF6534 domain-containing protein</fullName>
    </recommendedName>
</protein>
<gene>
    <name evidence="3" type="ORF">OE88DRAFT_1662362</name>
</gene>
<sequence length="272" mass="30138">MSSLSSTLGALWIGGTVSTALYGFTCGQMCWYFRRYSYGDPLILRGMVALTWALDTVQHCLILHSLWWYLIARCNGNLLAYREANWSLLTQVIPSEVVTLTVEIYFVARVSYLAKRKWVYLLVIPAAVATACAIVFVANGVRSPSLYPSRSEWEQQESLFTLGIACYVFSNFGTAIVLCTFLYRSGQYVQSRLKSVVQNIIGYTVATGLLASLLACSCLITYIALSSYNTGKATLIYVGIYFTLAKVYINSMLTSLNGRGNLRTRLEGVSVG</sequence>
<dbReference type="Pfam" id="PF20152">
    <property type="entry name" value="DUF6534"/>
    <property type="match status" value="1"/>
</dbReference>
<keyword evidence="4" id="KW-1185">Reference proteome</keyword>
<evidence type="ECO:0000259" key="2">
    <source>
        <dbReference type="Pfam" id="PF20152"/>
    </source>
</evidence>
<feature type="transmembrane region" description="Helical" evidence="1">
    <location>
        <begin position="12"/>
        <end position="33"/>
    </location>
</feature>
<keyword evidence="1" id="KW-0812">Transmembrane</keyword>
<feature type="transmembrane region" description="Helical" evidence="1">
    <location>
        <begin position="203"/>
        <end position="225"/>
    </location>
</feature>
<dbReference type="EMBL" id="ML213515">
    <property type="protein sequence ID" value="TFK49733.1"/>
    <property type="molecule type" value="Genomic_DNA"/>
</dbReference>
<evidence type="ECO:0000313" key="3">
    <source>
        <dbReference type="EMBL" id="TFK49733.1"/>
    </source>
</evidence>
<feature type="domain" description="DUF6534" evidence="2">
    <location>
        <begin position="172"/>
        <end position="260"/>
    </location>
</feature>
<dbReference type="PANTHER" id="PTHR40465:SF1">
    <property type="entry name" value="DUF6534 DOMAIN-CONTAINING PROTEIN"/>
    <property type="match status" value="1"/>
</dbReference>
<evidence type="ECO:0000313" key="4">
    <source>
        <dbReference type="Proteomes" id="UP000305948"/>
    </source>
</evidence>
<feature type="transmembrane region" description="Helical" evidence="1">
    <location>
        <begin position="231"/>
        <end position="249"/>
    </location>
</feature>
<feature type="transmembrane region" description="Helical" evidence="1">
    <location>
        <begin position="118"/>
        <end position="138"/>
    </location>
</feature>
<dbReference type="Proteomes" id="UP000305948">
    <property type="component" value="Unassembled WGS sequence"/>
</dbReference>
<dbReference type="STRING" id="5364.A0A5C3MXS8"/>
<dbReference type="OrthoDB" id="3221182at2759"/>
<name>A0A5C3MXS8_9AGAM</name>
<feature type="transmembrane region" description="Helical" evidence="1">
    <location>
        <begin position="158"/>
        <end position="183"/>
    </location>
</feature>